<organism evidence="2 3">
    <name type="scientific">Acrocarpospora macrocephala</name>
    <dbReference type="NCBI Taxonomy" id="150177"/>
    <lineage>
        <taxon>Bacteria</taxon>
        <taxon>Bacillati</taxon>
        <taxon>Actinomycetota</taxon>
        <taxon>Actinomycetes</taxon>
        <taxon>Streptosporangiales</taxon>
        <taxon>Streptosporangiaceae</taxon>
        <taxon>Acrocarpospora</taxon>
    </lineage>
</organism>
<evidence type="ECO:0000313" key="2">
    <source>
        <dbReference type="EMBL" id="GES12435.1"/>
    </source>
</evidence>
<dbReference type="Gene3D" id="1.10.260.40">
    <property type="entry name" value="lambda repressor-like DNA-binding domains"/>
    <property type="match status" value="1"/>
</dbReference>
<dbReference type="PROSITE" id="PS50943">
    <property type="entry name" value="HTH_CROC1"/>
    <property type="match status" value="1"/>
</dbReference>
<proteinExistence type="predicted"/>
<evidence type="ECO:0000313" key="3">
    <source>
        <dbReference type="Proteomes" id="UP000331127"/>
    </source>
</evidence>
<comment type="caution">
    <text evidence="2">The sequence shown here is derived from an EMBL/GenBank/DDBJ whole genome shotgun (WGS) entry which is preliminary data.</text>
</comment>
<dbReference type="InterPro" id="IPR043917">
    <property type="entry name" value="DUF5753"/>
</dbReference>
<feature type="domain" description="HTH cro/C1-type" evidence="1">
    <location>
        <begin position="16"/>
        <end position="70"/>
    </location>
</feature>
<dbReference type="Pfam" id="PF19054">
    <property type="entry name" value="DUF5753"/>
    <property type="match status" value="1"/>
</dbReference>
<dbReference type="GO" id="GO:0003677">
    <property type="term" value="F:DNA binding"/>
    <property type="evidence" value="ECO:0007669"/>
    <property type="project" value="InterPro"/>
</dbReference>
<dbReference type="SUPFAM" id="SSF47413">
    <property type="entry name" value="lambda repressor-like DNA-binding domains"/>
    <property type="match status" value="1"/>
</dbReference>
<accession>A0A5M3WSU5</accession>
<evidence type="ECO:0000259" key="1">
    <source>
        <dbReference type="PROSITE" id="PS50943"/>
    </source>
</evidence>
<dbReference type="EMBL" id="BLAE01000036">
    <property type="protein sequence ID" value="GES12435.1"/>
    <property type="molecule type" value="Genomic_DNA"/>
</dbReference>
<protein>
    <recommendedName>
        <fullName evidence="1">HTH cro/C1-type domain-containing protein</fullName>
    </recommendedName>
</protein>
<reference evidence="2 3" key="1">
    <citation type="submission" date="2019-10" db="EMBL/GenBank/DDBJ databases">
        <title>Whole genome shotgun sequence of Acrocarpospora macrocephala NBRC 16266.</title>
        <authorList>
            <person name="Ichikawa N."/>
            <person name="Kimura A."/>
            <person name="Kitahashi Y."/>
            <person name="Komaki H."/>
            <person name="Oguchi A."/>
        </authorList>
    </citation>
    <scope>NUCLEOTIDE SEQUENCE [LARGE SCALE GENOMIC DNA]</scope>
    <source>
        <strain evidence="2 3">NBRC 16266</strain>
    </source>
</reference>
<dbReference type="SMART" id="SM00530">
    <property type="entry name" value="HTH_XRE"/>
    <property type="match status" value="1"/>
</dbReference>
<sequence length="178" mass="20119">MAGSGGNARMFLTRELRSAREAKGISRAALAGRLYVSESLIKLWESGRRVPTTDDMEKLDDLFGKNGTLVRFREDFVKAAVPLEWFGRWLEIESRATSLWTFQPIVLPGLLQTENYARAILRGAEHDADLEEMVAARIDRQRILTKEVGSPTFVALIAESALRNNEGPKRSQLMRRSR</sequence>
<dbReference type="Pfam" id="PF13560">
    <property type="entry name" value="HTH_31"/>
    <property type="match status" value="1"/>
</dbReference>
<name>A0A5M3WSU5_9ACTN</name>
<keyword evidence="3" id="KW-1185">Reference proteome</keyword>
<gene>
    <name evidence="2" type="ORF">Amac_060320</name>
</gene>
<dbReference type="InterPro" id="IPR010982">
    <property type="entry name" value="Lambda_DNA-bd_dom_sf"/>
</dbReference>
<dbReference type="InterPro" id="IPR001387">
    <property type="entry name" value="Cro/C1-type_HTH"/>
</dbReference>
<dbReference type="AlphaFoldDB" id="A0A5M3WSU5"/>
<dbReference type="OrthoDB" id="3466567at2"/>
<dbReference type="CDD" id="cd00093">
    <property type="entry name" value="HTH_XRE"/>
    <property type="match status" value="1"/>
</dbReference>
<dbReference type="Proteomes" id="UP000331127">
    <property type="component" value="Unassembled WGS sequence"/>
</dbReference>